<protein>
    <submittedName>
        <fullName evidence="1">Uncharacterized protein</fullName>
    </submittedName>
</protein>
<dbReference type="AlphaFoldDB" id="A0A0E9R7T3"/>
<sequence>MFMFSCLSNNPVVNRCSHSKFVFITSFPHVLLTFRIYQNVHCLYLSKVHKWGGHMHFITYK</sequence>
<dbReference type="EMBL" id="GBXM01084189">
    <property type="protein sequence ID" value="JAH24388.1"/>
    <property type="molecule type" value="Transcribed_RNA"/>
</dbReference>
<accession>A0A0E9R7T3</accession>
<reference evidence="1" key="1">
    <citation type="submission" date="2014-11" db="EMBL/GenBank/DDBJ databases">
        <authorList>
            <person name="Amaro Gonzalez C."/>
        </authorList>
    </citation>
    <scope>NUCLEOTIDE SEQUENCE</scope>
</reference>
<organism evidence="1">
    <name type="scientific">Anguilla anguilla</name>
    <name type="common">European freshwater eel</name>
    <name type="synonym">Muraena anguilla</name>
    <dbReference type="NCBI Taxonomy" id="7936"/>
    <lineage>
        <taxon>Eukaryota</taxon>
        <taxon>Metazoa</taxon>
        <taxon>Chordata</taxon>
        <taxon>Craniata</taxon>
        <taxon>Vertebrata</taxon>
        <taxon>Euteleostomi</taxon>
        <taxon>Actinopterygii</taxon>
        <taxon>Neopterygii</taxon>
        <taxon>Teleostei</taxon>
        <taxon>Anguilliformes</taxon>
        <taxon>Anguillidae</taxon>
        <taxon>Anguilla</taxon>
    </lineage>
</organism>
<evidence type="ECO:0000313" key="1">
    <source>
        <dbReference type="EMBL" id="JAH24388.1"/>
    </source>
</evidence>
<proteinExistence type="predicted"/>
<name>A0A0E9R7T3_ANGAN</name>
<reference evidence="1" key="2">
    <citation type="journal article" date="2015" name="Fish Shellfish Immunol.">
        <title>Early steps in the European eel (Anguilla anguilla)-Vibrio vulnificus interaction in the gills: Role of the RtxA13 toxin.</title>
        <authorList>
            <person name="Callol A."/>
            <person name="Pajuelo D."/>
            <person name="Ebbesson L."/>
            <person name="Teles M."/>
            <person name="MacKenzie S."/>
            <person name="Amaro C."/>
        </authorList>
    </citation>
    <scope>NUCLEOTIDE SEQUENCE</scope>
</reference>